<accession>A0A2T1G115</accession>
<dbReference type="InterPro" id="IPR016181">
    <property type="entry name" value="Acyl_CoA_acyltransferase"/>
</dbReference>
<evidence type="ECO:0000313" key="2">
    <source>
        <dbReference type="EMBL" id="PSB50856.1"/>
    </source>
</evidence>
<evidence type="ECO:0000259" key="1">
    <source>
        <dbReference type="PROSITE" id="PS51186"/>
    </source>
</evidence>
<gene>
    <name evidence="2" type="ORF">C7B77_22270</name>
</gene>
<dbReference type="SUPFAM" id="SSF55729">
    <property type="entry name" value="Acyl-CoA N-acyltransferases (Nat)"/>
    <property type="match status" value="1"/>
</dbReference>
<dbReference type="AlphaFoldDB" id="A0A2T1G115"/>
<protein>
    <submittedName>
        <fullName evidence="2">N-acetyltransferase</fullName>
    </submittedName>
</protein>
<dbReference type="Proteomes" id="UP000238937">
    <property type="component" value="Unassembled WGS sequence"/>
</dbReference>
<reference evidence="2 3" key="1">
    <citation type="submission" date="2018-03" db="EMBL/GenBank/DDBJ databases">
        <title>The ancient ancestry and fast evolution of plastids.</title>
        <authorList>
            <person name="Moore K.R."/>
            <person name="Magnabosco C."/>
            <person name="Momper L."/>
            <person name="Gold D.A."/>
            <person name="Bosak T."/>
            <person name="Fournier G.P."/>
        </authorList>
    </citation>
    <scope>NUCLEOTIDE SEQUENCE [LARGE SCALE GENOMIC DNA]</scope>
    <source>
        <strain evidence="2 3">CCALA 037</strain>
    </source>
</reference>
<dbReference type="CDD" id="cd04301">
    <property type="entry name" value="NAT_SF"/>
    <property type="match status" value="1"/>
</dbReference>
<evidence type="ECO:0000313" key="3">
    <source>
        <dbReference type="Proteomes" id="UP000238937"/>
    </source>
</evidence>
<dbReference type="RefSeq" id="WP_106310040.1">
    <property type="nucleotide sequence ID" value="NZ_PVWO01000381.1"/>
</dbReference>
<keyword evidence="2" id="KW-0808">Transferase</keyword>
<dbReference type="PROSITE" id="PS51186">
    <property type="entry name" value="GNAT"/>
    <property type="match status" value="1"/>
</dbReference>
<dbReference type="InterPro" id="IPR000182">
    <property type="entry name" value="GNAT_dom"/>
</dbReference>
<comment type="caution">
    <text evidence="2">The sequence shown here is derived from an EMBL/GenBank/DDBJ whole genome shotgun (WGS) entry which is preliminary data.</text>
</comment>
<organism evidence="2 3">
    <name type="scientific">Chamaesiphon polymorphus CCALA 037</name>
    <dbReference type="NCBI Taxonomy" id="2107692"/>
    <lineage>
        <taxon>Bacteria</taxon>
        <taxon>Bacillati</taxon>
        <taxon>Cyanobacteriota</taxon>
        <taxon>Cyanophyceae</taxon>
        <taxon>Gomontiellales</taxon>
        <taxon>Chamaesiphonaceae</taxon>
        <taxon>Chamaesiphon</taxon>
    </lineage>
</organism>
<feature type="domain" description="N-acetyltransferase" evidence="1">
    <location>
        <begin position="4"/>
        <end position="163"/>
    </location>
</feature>
<dbReference type="EMBL" id="PVWO01000381">
    <property type="protein sequence ID" value="PSB50856.1"/>
    <property type="molecule type" value="Genomic_DNA"/>
</dbReference>
<dbReference type="Gene3D" id="3.40.630.30">
    <property type="match status" value="1"/>
</dbReference>
<proteinExistence type="predicted"/>
<dbReference type="OrthoDB" id="9790865at2"/>
<dbReference type="GO" id="GO:0016747">
    <property type="term" value="F:acyltransferase activity, transferring groups other than amino-acyl groups"/>
    <property type="evidence" value="ECO:0007669"/>
    <property type="project" value="InterPro"/>
</dbReference>
<name>A0A2T1G115_9CYAN</name>
<keyword evidence="3" id="KW-1185">Reference proteome</keyword>
<dbReference type="Pfam" id="PF00583">
    <property type="entry name" value="Acetyltransf_1"/>
    <property type="match status" value="1"/>
</dbReference>
<sequence>MSDYKIRALTNQDESILWTMLMYAAHESSVDTVRENPLLDRYVKDWGRSGDFGLVAIDNTHSLGAAWLRLFSSDNRGFGYVEEGIPELAIAVSPADRGRGIGTKLLMQTIDLASSLYPAISLSVRANNPVINLYQRAGFVKVDGSEMLNRTGISSFNMIYRFA</sequence>